<dbReference type="InterPro" id="IPR001647">
    <property type="entry name" value="HTH_TetR"/>
</dbReference>
<sequence>MQDGKKAGGRGPGRTTRQDWLTAALDTLISEGEDQVKVLSLAAILDCPRSSFYWYFKNRSELMDALLDTWAATNTKALIDAADNDGATICEALAKLFSKWVYGSAFDTKLDFAIRDWARRSGTVRRALDESDIARIAAISLMFERFSYPPAEADVRARIVYFTQIGYATLDQREDYDTRMKRGAQYLFCMTGQTPTRDEIAALAHLYPKTNYVGIDHVL</sequence>
<accession>A0A2R8BP12</accession>
<evidence type="ECO:0000313" key="5">
    <source>
        <dbReference type="Proteomes" id="UP000244880"/>
    </source>
</evidence>
<keyword evidence="5" id="KW-1185">Reference proteome</keyword>
<keyword evidence="1 2" id="KW-0238">DNA-binding</keyword>
<gene>
    <name evidence="4" type="ORF">ASD8599_03793</name>
</gene>
<protein>
    <recommendedName>
        <fullName evidence="3">HTH tetR-type domain-containing protein</fullName>
    </recommendedName>
</protein>
<dbReference type="RefSeq" id="WP_108830275.1">
    <property type="nucleotide sequence ID" value="NZ_OMOR01000002.1"/>
</dbReference>
<dbReference type="AlphaFoldDB" id="A0A2R8BP12"/>
<evidence type="ECO:0000256" key="1">
    <source>
        <dbReference type="ARBA" id="ARBA00023125"/>
    </source>
</evidence>
<dbReference type="InterPro" id="IPR009057">
    <property type="entry name" value="Homeodomain-like_sf"/>
</dbReference>
<feature type="domain" description="HTH tetR-type" evidence="3">
    <location>
        <begin position="14"/>
        <end position="74"/>
    </location>
</feature>
<dbReference type="OrthoDB" id="3218408at2"/>
<evidence type="ECO:0000259" key="3">
    <source>
        <dbReference type="PROSITE" id="PS50977"/>
    </source>
</evidence>
<name>A0A2R8BP12_9RHOB</name>
<dbReference type="PROSITE" id="PS50977">
    <property type="entry name" value="HTH_TETR_2"/>
    <property type="match status" value="1"/>
</dbReference>
<dbReference type="EMBL" id="OMOR01000002">
    <property type="protein sequence ID" value="SPH27327.1"/>
    <property type="molecule type" value="Genomic_DNA"/>
</dbReference>
<organism evidence="4 5">
    <name type="scientific">Ascidiaceihabitans donghaensis</name>
    <dbReference type="NCBI Taxonomy" id="1510460"/>
    <lineage>
        <taxon>Bacteria</taxon>
        <taxon>Pseudomonadati</taxon>
        <taxon>Pseudomonadota</taxon>
        <taxon>Alphaproteobacteria</taxon>
        <taxon>Rhodobacterales</taxon>
        <taxon>Paracoccaceae</taxon>
        <taxon>Ascidiaceihabitans</taxon>
    </lineage>
</organism>
<dbReference type="GO" id="GO:0003677">
    <property type="term" value="F:DNA binding"/>
    <property type="evidence" value="ECO:0007669"/>
    <property type="project" value="UniProtKB-UniRule"/>
</dbReference>
<feature type="DNA-binding region" description="H-T-H motif" evidence="2">
    <location>
        <begin position="37"/>
        <end position="56"/>
    </location>
</feature>
<proteinExistence type="predicted"/>
<dbReference type="Proteomes" id="UP000244880">
    <property type="component" value="Unassembled WGS sequence"/>
</dbReference>
<dbReference type="Gene3D" id="1.10.357.10">
    <property type="entry name" value="Tetracycline Repressor, domain 2"/>
    <property type="match status" value="1"/>
</dbReference>
<evidence type="ECO:0000313" key="4">
    <source>
        <dbReference type="EMBL" id="SPH27327.1"/>
    </source>
</evidence>
<reference evidence="4 5" key="1">
    <citation type="submission" date="2018-03" db="EMBL/GenBank/DDBJ databases">
        <authorList>
            <person name="Keele B.F."/>
        </authorList>
    </citation>
    <scope>NUCLEOTIDE SEQUENCE [LARGE SCALE GENOMIC DNA]</scope>
    <source>
        <strain evidence="4 5">CECT 8599</strain>
    </source>
</reference>
<evidence type="ECO:0000256" key="2">
    <source>
        <dbReference type="PROSITE-ProRule" id="PRU00335"/>
    </source>
</evidence>
<dbReference type="SUPFAM" id="SSF46689">
    <property type="entry name" value="Homeodomain-like"/>
    <property type="match status" value="1"/>
</dbReference>